<protein>
    <submittedName>
        <fullName evidence="1">Uncharacterized protein</fullName>
    </submittedName>
</protein>
<evidence type="ECO:0000313" key="1">
    <source>
        <dbReference type="EMBL" id="NDL56853.1"/>
    </source>
</evidence>
<gene>
    <name evidence="1" type="ORF">F7O44_07180</name>
</gene>
<dbReference type="AlphaFoldDB" id="A0A7K3M0M8"/>
<dbReference type="Proteomes" id="UP000460435">
    <property type="component" value="Unassembled WGS sequence"/>
</dbReference>
<accession>A0A7K3M0M8</accession>
<dbReference type="EMBL" id="WLZY01000002">
    <property type="protein sequence ID" value="NDL56853.1"/>
    <property type="molecule type" value="Genomic_DNA"/>
</dbReference>
<evidence type="ECO:0000313" key="2">
    <source>
        <dbReference type="Proteomes" id="UP000460435"/>
    </source>
</evidence>
<proteinExistence type="predicted"/>
<sequence>MTEMLGLDRERATGWTLARVLQDSLWEIEDGATRLESARVEIARALIGAPLHAPS</sequence>
<reference evidence="1 2" key="1">
    <citation type="submission" date="2019-11" db="EMBL/GenBank/DDBJ databases">
        <authorList>
            <person name="Li X.-J."/>
            <person name="Feng X.-M."/>
        </authorList>
    </citation>
    <scope>NUCLEOTIDE SEQUENCE [LARGE SCALE GENOMIC DNA]</scope>
    <source>
        <strain evidence="1 2">XMNu-373</strain>
    </source>
</reference>
<comment type="caution">
    <text evidence="1">The sequence shown here is derived from an EMBL/GenBank/DDBJ whole genome shotgun (WGS) entry which is preliminary data.</text>
</comment>
<keyword evidence="2" id="KW-1185">Reference proteome</keyword>
<name>A0A7K3M0M8_9ACTN</name>
<organism evidence="1 2">
    <name type="scientific">Phytoactinopolyspora mesophila</name>
    <dbReference type="NCBI Taxonomy" id="2650750"/>
    <lineage>
        <taxon>Bacteria</taxon>
        <taxon>Bacillati</taxon>
        <taxon>Actinomycetota</taxon>
        <taxon>Actinomycetes</taxon>
        <taxon>Jiangellales</taxon>
        <taxon>Jiangellaceae</taxon>
        <taxon>Phytoactinopolyspora</taxon>
    </lineage>
</organism>